<keyword evidence="3" id="KW-1185">Reference proteome</keyword>
<dbReference type="PANTHER" id="PTHR39611">
    <property type="entry name" value="HYDROXYPROLINE-RICH GLYCOPROTEIN DZ-HRGP-RELATED"/>
    <property type="match status" value="1"/>
</dbReference>
<feature type="compositionally biased region" description="Basic and acidic residues" evidence="1">
    <location>
        <begin position="39"/>
        <end position="50"/>
    </location>
</feature>
<dbReference type="Proteomes" id="UP000469559">
    <property type="component" value="Unassembled WGS sequence"/>
</dbReference>
<dbReference type="AlphaFoldDB" id="A0A8T9BRW0"/>
<dbReference type="PANTHER" id="PTHR39611:SF1">
    <property type="entry name" value="HYDROXYPROLINE-RICH GLYCOPROTEIN DZ-HRGP"/>
    <property type="match status" value="1"/>
</dbReference>
<evidence type="ECO:0000313" key="3">
    <source>
        <dbReference type="Proteomes" id="UP000469559"/>
    </source>
</evidence>
<feature type="region of interest" description="Disordered" evidence="1">
    <location>
        <begin position="30"/>
        <end position="99"/>
    </location>
</feature>
<organism evidence="2 3">
    <name type="scientific">Lachnellula arida</name>
    <dbReference type="NCBI Taxonomy" id="1316785"/>
    <lineage>
        <taxon>Eukaryota</taxon>
        <taxon>Fungi</taxon>
        <taxon>Dikarya</taxon>
        <taxon>Ascomycota</taxon>
        <taxon>Pezizomycotina</taxon>
        <taxon>Leotiomycetes</taxon>
        <taxon>Helotiales</taxon>
        <taxon>Lachnaceae</taxon>
        <taxon>Lachnellula</taxon>
    </lineage>
</organism>
<evidence type="ECO:0000313" key="2">
    <source>
        <dbReference type="EMBL" id="TVY20742.1"/>
    </source>
</evidence>
<gene>
    <name evidence="2" type="ORF">LARI1_G001168</name>
</gene>
<evidence type="ECO:0000256" key="1">
    <source>
        <dbReference type="SAM" id="MobiDB-lite"/>
    </source>
</evidence>
<dbReference type="OrthoDB" id="5413703at2759"/>
<name>A0A8T9BRW0_9HELO</name>
<accession>A0A8T9BRW0</accession>
<proteinExistence type="predicted"/>
<comment type="caution">
    <text evidence="2">The sequence shown here is derived from an EMBL/GenBank/DDBJ whole genome shotgun (WGS) entry which is preliminary data.</text>
</comment>
<sequence>MTTTSSTDDGVSPELIERITERVRKEIVEHLKQTGNIEEQAKARPMRRDSSTSSTSSHPTGRMTPPSPTQCTTRPAVSPGPARRFSEREPEREPRKKTLELSTIDLKWGTLFSSEGIPTKRLGEFLRGLANHMVLSSESI</sequence>
<dbReference type="EMBL" id="QGMF01000041">
    <property type="protein sequence ID" value="TVY20742.1"/>
    <property type="molecule type" value="Genomic_DNA"/>
</dbReference>
<protein>
    <submittedName>
        <fullName evidence="2">Uncharacterized protein</fullName>
    </submittedName>
</protein>
<reference evidence="2 3" key="1">
    <citation type="submission" date="2018-05" db="EMBL/GenBank/DDBJ databases">
        <title>Whole genome sequencing for identification of molecular markers to develop diagnostic detection tools for the regulated plant pathogen Lachnellula willkommii.</title>
        <authorList>
            <person name="Giroux E."/>
            <person name="Bilodeau G."/>
        </authorList>
    </citation>
    <scope>NUCLEOTIDE SEQUENCE [LARGE SCALE GENOMIC DNA]</scope>
    <source>
        <strain evidence="2 3">CBS 203.66</strain>
    </source>
</reference>
<feature type="compositionally biased region" description="Basic and acidic residues" evidence="1">
    <location>
        <begin position="84"/>
        <end position="99"/>
    </location>
</feature>